<comment type="caution">
    <text evidence="8">The sequence shown here is derived from an EMBL/GenBank/DDBJ whole genome shotgun (WGS) entry which is preliminary data.</text>
</comment>
<dbReference type="OrthoDB" id="9811557at2"/>
<dbReference type="Gene3D" id="3.30.300.330">
    <property type="match status" value="1"/>
</dbReference>
<evidence type="ECO:0000313" key="8">
    <source>
        <dbReference type="EMBL" id="OYO17472.1"/>
    </source>
</evidence>
<dbReference type="GO" id="GO:0071949">
    <property type="term" value="F:FAD binding"/>
    <property type="evidence" value="ECO:0007669"/>
    <property type="project" value="InterPro"/>
</dbReference>
<accession>A0A4R6LTN3</accession>
<name>A0A255GPZ3_9ACTN</name>
<dbReference type="Proteomes" id="UP000215896">
    <property type="component" value="Unassembled WGS sequence"/>
</dbReference>
<dbReference type="EMBL" id="NMVO01000001">
    <property type="protein sequence ID" value="OYO17472.1"/>
    <property type="molecule type" value="Genomic_DNA"/>
</dbReference>
<feature type="site" description="Important for enzyme activity" evidence="7">
    <location>
        <position position="319"/>
    </location>
</feature>
<sequence>MNGVKHMKWWGWGVDGVAFHHEDKPNFAPFVLEKVGLDLDAPAGRPPAFDEIEVPASRLGDPLRGQLVDALGEKYVVTEDMDRVVHTFGKSVRDLIRMRRSQLKRVPDVVVYPADEEQVRRVVDAVVEADAVLIPFGGGSNIVGALEPLAGEDRQVVSLDLGRLNKVLEIDEEAGLARIQAGALGPALEEQLNRRGWTMGHFPDSFTHSTLGGWIATRSSGMQSDKYGDIGDVTRGLRMVQPGDVLVLNPLPATSTGPSVREMILGSEGRLGVITEAWVNVHRLPEERVVLAYFFPDWSRALRAMQAISKSEAQVIVARVSDPRETAFSFATQKKQKGVKKYATEAIFKLLQRRGWDLDKLCMSFIGFEGSKAHVARQKQLVKELVTEHGGMVVGKGPGALYDQKKFDTPYLRDFLLDRGAAADVSETAAPYSKLEPLYDNTIAAAEEAMAEVGSQGYIMCHLSHNYHSGACLYFTFAIADDSEQVLDKYDHVKRAIQQSFIDSSGTLSHHHGVGLEHAPWMSQDVSPAGERMIGELFDGVDPKGNLNPGKIVHEGKPGISVLSSEHQQGGR</sequence>
<reference evidence="8 9" key="1">
    <citation type="submission" date="2017-07" db="EMBL/GenBank/DDBJ databases">
        <title>Draft whole genome sequences of clinical Proprionibacteriaceae strains.</title>
        <authorList>
            <person name="Bernier A.-M."/>
            <person name="Bernard K."/>
            <person name="Domingo M.-C."/>
        </authorList>
    </citation>
    <scope>NUCLEOTIDE SEQUENCE [LARGE SCALE GENOMIC DNA]</scope>
    <source>
        <strain evidence="8 9">NML 030167</strain>
    </source>
</reference>
<comment type="similarity">
    <text evidence="1">Belongs to the FAD-binding oxidoreductase/transferase type 4 family.</text>
</comment>
<dbReference type="InterPro" id="IPR006094">
    <property type="entry name" value="Oxid_FAD_bind_N"/>
</dbReference>
<dbReference type="Pfam" id="PF01565">
    <property type="entry name" value="FAD_binding_4"/>
    <property type="match status" value="1"/>
</dbReference>
<evidence type="ECO:0000256" key="1">
    <source>
        <dbReference type="ARBA" id="ARBA00008000"/>
    </source>
</evidence>
<dbReference type="PANTHER" id="PTHR46568:SF1">
    <property type="entry name" value="ALKYLDIHYDROXYACETONEPHOSPHATE SYNTHASE, PEROXISOMAL"/>
    <property type="match status" value="1"/>
</dbReference>
<evidence type="ECO:0000256" key="4">
    <source>
        <dbReference type="PIRSR" id="PIRSR625650-1"/>
    </source>
</evidence>
<dbReference type="RefSeq" id="WP_094356863.1">
    <property type="nucleotide sequence ID" value="NZ_NMVK01000009.1"/>
</dbReference>
<evidence type="ECO:0000313" key="9">
    <source>
        <dbReference type="Proteomes" id="UP000215896"/>
    </source>
</evidence>
<dbReference type="Pfam" id="PF02913">
    <property type="entry name" value="FAD-oxidase_C"/>
    <property type="match status" value="1"/>
</dbReference>
<proteinExistence type="inferred from homology"/>
<evidence type="ECO:0000256" key="2">
    <source>
        <dbReference type="ARBA" id="ARBA00022630"/>
    </source>
</evidence>
<accession>A0A255GPZ3</accession>
<dbReference type="Gene3D" id="3.30.465.10">
    <property type="match status" value="1"/>
</dbReference>
<dbReference type="GO" id="GO:0008610">
    <property type="term" value="P:lipid biosynthetic process"/>
    <property type="evidence" value="ECO:0007669"/>
    <property type="project" value="InterPro"/>
</dbReference>
<dbReference type="InterPro" id="IPR016169">
    <property type="entry name" value="FAD-bd_PCMH_sub2"/>
</dbReference>
<feature type="binding site" evidence="6">
    <location>
        <begin position="217"/>
        <end position="220"/>
    </location>
    <ligand>
        <name>FAD</name>
        <dbReference type="ChEBI" id="CHEBI:57692"/>
    </ligand>
</feature>
<gene>
    <name evidence="8" type="ORF">CGZ94_00750</name>
</gene>
<dbReference type="SUPFAM" id="SSF56176">
    <property type="entry name" value="FAD-binding/transporter-associated domain-like"/>
    <property type="match status" value="1"/>
</dbReference>
<organism evidence="8 9">
    <name type="scientific">Enemella evansiae</name>
    <dbReference type="NCBI Taxonomy" id="2016499"/>
    <lineage>
        <taxon>Bacteria</taxon>
        <taxon>Bacillati</taxon>
        <taxon>Actinomycetota</taxon>
        <taxon>Actinomycetes</taxon>
        <taxon>Propionibacteriales</taxon>
        <taxon>Propionibacteriaceae</taxon>
        <taxon>Enemella</taxon>
    </lineage>
</organism>
<dbReference type="InterPro" id="IPR016166">
    <property type="entry name" value="FAD-bd_PCMH"/>
</dbReference>
<dbReference type="InterPro" id="IPR036318">
    <property type="entry name" value="FAD-bd_PCMH-like_sf"/>
</dbReference>
<protein>
    <submittedName>
        <fullName evidence="8">FAD-binding oxidoreductase</fullName>
    </submittedName>
</protein>
<feature type="binding site" evidence="6">
    <location>
        <begin position="204"/>
        <end position="210"/>
    </location>
    <ligand>
        <name>FAD</name>
        <dbReference type="ChEBI" id="CHEBI:57692"/>
    </ligand>
</feature>
<dbReference type="PROSITE" id="PS51387">
    <property type="entry name" value="FAD_PCMH"/>
    <property type="match status" value="1"/>
</dbReference>
<dbReference type="PANTHER" id="PTHR46568">
    <property type="entry name" value="ALKYLDIHYDROXYACETONEPHOSPHATE SYNTHASE, PEROXISOMAL"/>
    <property type="match status" value="1"/>
</dbReference>
<feature type="binding site" evidence="6">
    <location>
        <begin position="268"/>
        <end position="274"/>
    </location>
    <ligand>
        <name>FAD</name>
        <dbReference type="ChEBI" id="CHEBI:57692"/>
    </ligand>
</feature>
<evidence type="ECO:0000256" key="6">
    <source>
        <dbReference type="PIRSR" id="PIRSR625650-3"/>
    </source>
</evidence>
<dbReference type="GO" id="GO:0008609">
    <property type="term" value="F:alkylglycerone-phosphate synthase activity"/>
    <property type="evidence" value="ECO:0007669"/>
    <property type="project" value="InterPro"/>
</dbReference>
<evidence type="ECO:0000256" key="5">
    <source>
        <dbReference type="PIRSR" id="PIRSR625650-2"/>
    </source>
</evidence>
<dbReference type="InterPro" id="IPR004113">
    <property type="entry name" value="FAD-bd_oxidored_4_C"/>
</dbReference>
<keyword evidence="3 6" id="KW-0274">FAD</keyword>
<keyword evidence="9" id="KW-1185">Reference proteome</keyword>
<dbReference type="SUPFAM" id="SSF55103">
    <property type="entry name" value="FAD-linked oxidases, C-terminal domain"/>
    <property type="match status" value="1"/>
</dbReference>
<keyword evidence="2" id="KW-0285">Flavoprotein</keyword>
<dbReference type="AlphaFoldDB" id="A0A255GPZ3"/>
<dbReference type="Gene3D" id="3.30.70.3450">
    <property type="match status" value="1"/>
</dbReference>
<comment type="cofactor">
    <cofactor evidence="6">
        <name>FAD</name>
        <dbReference type="ChEBI" id="CHEBI:57692"/>
    </cofactor>
</comment>
<dbReference type="InterPro" id="IPR025650">
    <property type="entry name" value="Alkyl-DHAP_Synthase"/>
</dbReference>
<dbReference type="InterPro" id="IPR016164">
    <property type="entry name" value="FAD-linked_Oxase-like_C"/>
</dbReference>
<feature type="active site" description="Proton donor/acceptor" evidence="4">
    <location>
        <position position="474"/>
    </location>
</feature>
<evidence type="ECO:0000256" key="7">
    <source>
        <dbReference type="PIRSR" id="PIRSR625650-4"/>
    </source>
</evidence>
<feature type="binding site" evidence="5">
    <location>
        <position position="413"/>
    </location>
    <ligand>
        <name>substrate</name>
    </ligand>
</feature>
<evidence type="ECO:0000256" key="3">
    <source>
        <dbReference type="ARBA" id="ARBA00022827"/>
    </source>
</evidence>